<feature type="compositionally biased region" description="Polar residues" evidence="1">
    <location>
        <begin position="65"/>
        <end position="75"/>
    </location>
</feature>
<dbReference type="EMBL" id="MCGO01000034">
    <property type="protein sequence ID" value="ORY40661.1"/>
    <property type="molecule type" value="Genomic_DNA"/>
</dbReference>
<keyword evidence="3" id="KW-1185">Reference proteome</keyword>
<feature type="compositionally biased region" description="Low complexity" evidence="1">
    <location>
        <begin position="93"/>
        <end position="102"/>
    </location>
</feature>
<proteinExistence type="predicted"/>
<dbReference type="GO" id="GO:0003677">
    <property type="term" value="F:DNA binding"/>
    <property type="evidence" value="ECO:0007669"/>
    <property type="project" value="InterPro"/>
</dbReference>
<comment type="caution">
    <text evidence="2">The sequence shown here is derived from an EMBL/GenBank/DDBJ whole genome shotgun (WGS) entry which is preliminary data.</text>
</comment>
<protein>
    <submittedName>
        <fullName evidence="2">Uncharacterized protein</fullName>
    </submittedName>
</protein>
<dbReference type="Proteomes" id="UP000193642">
    <property type="component" value="Unassembled WGS sequence"/>
</dbReference>
<dbReference type="InterPro" id="IPR038279">
    <property type="entry name" value="Ndc10_dom2_sf"/>
</dbReference>
<dbReference type="AlphaFoldDB" id="A0A1Y2C0W5"/>
<evidence type="ECO:0000313" key="3">
    <source>
        <dbReference type="Proteomes" id="UP000193642"/>
    </source>
</evidence>
<accession>A0A1Y2C0W5</accession>
<gene>
    <name evidence="2" type="ORF">BCR33DRAFT_356097</name>
</gene>
<feature type="compositionally biased region" description="Pro residues" evidence="1">
    <location>
        <begin position="157"/>
        <end position="173"/>
    </location>
</feature>
<reference evidence="2 3" key="1">
    <citation type="submission" date="2016-07" db="EMBL/GenBank/DDBJ databases">
        <title>Pervasive Adenine N6-methylation of Active Genes in Fungi.</title>
        <authorList>
            <consortium name="DOE Joint Genome Institute"/>
            <person name="Mondo S.J."/>
            <person name="Dannebaum R.O."/>
            <person name="Kuo R.C."/>
            <person name="Labutti K."/>
            <person name="Haridas S."/>
            <person name="Kuo A."/>
            <person name="Salamov A."/>
            <person name="Ahrendt S.R."/>
            <person name="Lipzen A."/>
            <person name="Sullivan W."/>
            <person name="Andreopoulos W.B."/>
            <person name="Clum A."/>
            <person name="Lindquist E."/>
            <person name="Daum C."/>
            <person name="Ramamoorthy G.K."/>
            <person name="Gryganskyi A."/>
            <person name="Culley D."/>
            <person name="Magnuson J.K."/>
            <person name="James T.Y."/>
            <person name="O'Malley M.A."/>
            <person name="Stajich J.E."/>
            <person name="Spatafora J.W."/>
            <person name="Visel A."/>
            <person name="Grigoriev I.V."/>
        </authorList>
    </citation>
    <scope>NUCLEOTIDE SEQUENCE [LARGE SCALE GENOMIC DNA]</scope>
    <source>
        <strain evidence="2 3">JEL800</strain>
    </source>
</reference>
<sequence length="1000" mass="112535">MNKKRGHDPDDEDADDYQAGINSDGGSDSGMMEPDSPRTATTTDVRKLLRAEFGPNHLKKPAPVTTHTHGPSGSLSMRVGGGTPIRMPVSRAQQEAQQDLQQVRTSSPAPTKQPQKKKPKTDPLQQLVVVNQTAAKKKAAAKKAEDMARLRDLEPPVAFPNGPPPKPLKPSKPPKVRSATPKPQTAPRRPNPPPPPTLPDRSTSLTPWQPNPSSGNRLIILENKDGLYFPHRNSAVPIAPFHIDQLSLHIDFNKPFHQSYLLANGWTHTEGFKKWGWVFLNGNWLQMCAECNKPDSAKTRDFVYCGDAKDSNIHFVHTECSIPNEKGRGLCSACLLAHDPGSDKTPLNAPPSSAEILPDAVSVLPTTGSTVSTKPASEATGILKNKYNAALAEEQDGDDVDDKPGEADDDDDDDLIPLESEEMEEVFPCFELLERDEKEAIQTYYDFLAHLGLPETFITLLMCYIHDSMFDDTKMLWNGDNWAIMHTNVTSFAELMKSRRTNNTMRTFKSSFKHIVTFINSRQNEFPNREMYKNWMKPSIALFVDFFAFFERAPNTESKRGLPRFSKSMIRKCRTSLGLLFDLTAACHPEERNPTENESISKRMKQAIMVVEAENSKNTNFMQKSGLALLNSKDSYTDELKRWWQMNTRNRKGFQYYAQDILMLNTKHRSDSNRGYELGGIATHEFKTKWGTFHAGLQFFTQKGDSNGSGDVKVTGYLPNPEPEKCAFTAILMNLTDRYQAIPLCVQMFGGKDNGDRFPDLKKGWQSWHKLPLFIGKDPTKKMHATTHYRRKKDSQVAFGIDVQSVTHGHRKLGPDEMNAAGLSDTDIKKFVGWEVAKGSYGVYVNLLPQLAAMLAVFKLTENDPYFVFRLQVELPDIIFKSFIPELHEFMEYIEKSEGGKYPDVNTEIFCKSLCQILKYGIAGFAEVYCNWGFPSQHHYWQKVLPIFIDPEVSAAFSVYAKQVKERVAEGKANSLSFMVEAHEKYGGNLVQILLITSIV</sequence>
<organism evidence="2 3">
    <name type="scientific">Rhizoclosmatium globosum</name>
    <dbReference type="NCBI Taxonomy" id="329046"/>
    <lineage>
        <taxon>Eukaryota</taxon>
        <taxon>Fungi</taxon>
        <taxon>Fungi incertae sedis</taxon>
        <taxon>Chytridiomycota</taxon>
        <taxon>Chytridiomycota incertae sedis</taxon>
        <taxon>Chytridiomycetes</taxon>
        <taxon>Chytridiales</taxon>
        <taxon>Chytriomycetaceae</taxon>
        <taxon>Rhizoclosmatium</taxon>
    </lineage>
</organism>
<evidence type="ECO:0000313" key="2">
    <source>
        <dbReference type="EMBL" id="ORY40661.1"/>
    </source>
</evidence>
<dbReference type="Gene3D" id="1.10.443.20">
    <property type="entry name" value="Centromere DNA-binding protein complex CBF3 subunit, domain 2"/>
    <property type="match status" value="1"/>
</dbReference>
<feature type="compositionally biased region" description="Basic and acidic residues" evidence="1">
    <location>
        <begin position="142"/>
        <end position="154"/>
    </location>
</feature>
<feature type="region of interest" description="Disordered" evidence="1">
    <location>
        <begin position="393"/>
        <end position="414"/>
    </location>
</feature>
<feature type="compositionally biased region" description="Pro residues" evidence="1">
    <location>
        <begin position="189"/>
        <end position="198"/>
    </location>
</feature>
<name>A0A1Y2C0W5_9FUNG</name>
<evidence type="ECO:0000256" key="1">
    <source>
        <dbReference type="SAM" id="MobiDB-lite"/>
    </source>
</evidence>
<feature type="region of interest" description="Disordered" evidence="1">
    <location>
        <begin position="1"/>
        <end position="216"/>
    </location>
</feature>